<dbReference type="PANTHER" id="PTHR47069:SF12">
    <property type="entry name" value="OS01G0545800 PROTEIN"/>
    <property type="match status" value="1"/>
</dbReference>
<dbReference type="InterPro" id="IPR024752">
    <property type="entry name" value="Myb/SANT-like_dom"/>
</dbReference>
<feature type="compositionally biased region" description="Polar residues" evidence="1">
    <location>
        <begin position="317"/>
        <end position="326"/>
    </location>
</feature>
<gene>
    <name evidence="3" type="ORF">URODEC1_LOCUS15111</name>
</gene>
<dbReference type="AlphaFoldDB" id="A0ABC8WLJ2"/>
<name>A0ABC8WLJ2_9POAL</name>
<protein>
    <recommendedName>
        <fullName evidence="2">Myb/SANT-like domain-containing protein</fullName>
    </recommendedName>
</protein>
<accession>A0ABC8WLJ2</accession>
<feature type="region of interest" description="Disordered" evidence="1">
    <location>
        <begin position="33"/>
        <end position="146"/>
    </location>
</feature>
<evidence type="ECO:0000259" key="2">
    <source>
        <dbReference type="Pfam" id="PF12776"/>
    </source>
</evidence>
<dbReference type="EMBL" id="OZ075122">
    <property type="protein sequence ID" value="CAL4911624.1"/>
    <property type="molecule type" value="Genomic_DNA"/>
</dbReference>
<feature type="compositionally biased region" description="Low complexity" evidence="1">
    <location>
        <begin position="331"/>
        <end position="346"/>
    </location>
</feature>
<evidence type="ECO:0000313" key="3">
    <source>
        <dbReference type="EMBL" id="CAL4911624.1"/>
    </source>
</evidence>
<dbReference type="PANTHER" id="PTHR47069">
    <property type="match status" value="1"/>
</dbReference>
<reference evidence="4" key="1">
    <citation type="submission" date="2024-06" db="EMBL/GenBank/DDBJ databases">
        <authorList>
            <person name="Ryan C."/>
        </authorList>
    </citation>
    <scope>NUCLEOTIDE SEQUENCE [LARGE SCALE GENOMIC DNA]</scope>
</reference>
<proteinExistence type="predicted"/>
<evidence type="ECO:0000313" key="4">
    <source>
        <dbReference type="Proteomes" id="UP001497457"/>
    </source>
</evidence>
<evidence type="ECO:0000256" key="1">
    <source>
        <dbReference type="SAM" id="MobiDB-lite"/>
    </source>
</evidence>
<dbReference type="Pfam" id="PF12776">
    <property type="entry name" value="Myb_DNA-bind_3"/>
    <property type="match status" value="1"/>
</dbReference>
<feature type="domain" description="Myb/SANT-like" evidence="2">
    <location>
        <begin position="172"/>
        <end position="263"/>
    </location>
</feature>
<feature type="compositionally biased region" description="Low complexity" evidence="1">
    <location>
        <begin position="90"/>
        <end position="101"/>
    </location>
</feature>
<organism evidence="3 4">
    <name type="scientific">Urochloa decumbens</name>
    <dbReference type="NCBI Taxonomy" id="240449"/>
    <lineage>
        <taxon>Eukaryota</taxon>
        <taxon>Viridiplantae</taxon>
        <taxon>Streptophyta</taxon>
        <taxon>Embryophyta</taxon>
        <taxon>Tracheophyta</taxon>
        <taxon>Spermatophyta</taxon>
        <taxon>Magnoliopsida</taxon>
        <taxon>Liliopsida</taxon>
        <taxon>Poales</taxon>
        <taxon>Poaceae</taxon>
        <taxon>PACMAD clade</taxon>
        <taxon>Panicoideae</taxon>
        <taxon>Panicodae</taxon>
        <taxon>Paniceae</taxon>
        <taxon>Melinidinae</taxon>
        <taxon>Urochloa</taxon>
    </lineage>
</organism>
<dbReference type="Proteomes" id="UP001497457">
    <property type="component" value="Chromosome 12b"/>
</dbReference>
<feature type="region of interest" description="Disordered" evidence="1">
    <location>
        <begin position="300"/>
        <end position="346"/>
    </location>
</feature>
<keyword evidence="4" id="KW-1185">Reference proteome</keyword>
<reference evidence="3 4" key="2">
    <citation type="submission" date="2024-10" db="EMBL/GenBank/DDBJ databases">
        <authorList>
            <person name="Ryan C."/>
        </authorList>
    </citation>
    <scope>NUCLEOTIDE SEQUENCE [LARGE SCALE GENOMIC DNA]</scope>
</reference>
<sequence>MDGDGFGGPFDLNSQAASSEGFPGLDLYGAYLQGDDDGLLPGRGRSFGLPPYRPPRAGEGDVWATPSARQLNFGGSSSAAAGRGGGNGGQRANSAAAAPSRRNQRTSTAAGGGQRVPCPRALRAPRGAVPPVRGQASVSAAPFDNGDEELENDVEELASSGGPPVSQTTPAHWNDANNACLLELCLEQRAAGTYNGAQMSGEGYQAVVDGLLARRRLVYSRSQVKNQIIVLKNTHSFWRYLQVHTGLGRKADGTIDAESEFWITHTEKKPYLKKLQWGPPANEDLHDQLFRGSTVDGSTAYVPGDDYGENHDEEEFQTTPGSTSNQRGKRSLSSSSTLTSPLKKSKSPMLKVVKDIASTFKESVTINTNQMLKHASEKAAFSVKRCQELAFECGVERTVEAVYAMSKMFKTQYQREFFCGQLTPDIRLGYFKKWCRDNNLE</sequence>